<evidence type="ECO:0000313" key="2">
    <source>
        <dbReference type="WBParaSite" id="RSKR_0000104300.1"/>
    </source>
</evidence>
<dbReference type="Proteomes" id="UP000095286">
    <property type="component" value="Unplaced"/>
</dbReference>
<name>A0AC35TIW7_9BILA</name>
<proteinExistence type="predicted"/>
<accession>A0AC35TIW7</accession>
<sequence length="547" mass="62598">MAEDMITIALASDMHVGFGEKKTHRKFDTLNTFEEFFEIAKQYEADAVLLGGDLFHENNPSREMQLEVVRCLRKHCFSSKKCQLEFLSKACDNFDHSKFDNVNYKDQFINVGLPIFTIHGNHDDLSGTGLTALDLLHEAGFLNLFGKFKDIDHININPILLKKGETRIALYGIGSQRDDRLHRAFEIGKVVFNQPKDGHSYFNILVLHQNRPRRNFTRRTGAFIPDKLIPDFFDLIVWGHEHMSIPDLEKVTRSDEFGKETSFYILQPGSTVATSLCEDEKGQKNCFILKINGTAFEHKTIPLLTVRQMAIDELVLDVYHDRRKIAKSSVRVDNSPDEKLIIDKIDEMLYELKKVKNPRQPNLPLVRLKLIYEDMFAQIIPINPKKFGSRFKDKVANPEDMFFVKVVKPKEVAIPMSTIHGVDEQGNAYKDVSQIVEDYFATADCGDALNVITDKSIGLSLQEYATSDGTLESVNKAFSKSVEDQVNELVKNLTKYSETNSMKSWDIDLNKFEELIEREIDSAKKVRCSQIGPTQSTQIKYEEDMDM</sequence>
<protein>
    <submittedName>
        <fullName evidence="2">Mre11_DNA_bind domain-containing protein</fullName>
    </submittedName>
</protein>
<evidence type="ECO:0000313" key="1">
    <source>
        <dbReference type="Proteomes" id="UP000095286"/>
    </source>
</evidence>
<dbReference type="WBParaSite" id="RSKR_0000104300.1">
    <property type="protein sequence ID" value="RSKR_0000104300.1"/>
    <property type="gene ID" value="RSKR_0000104300"/>
</dbReference>
<organism evidence="1 2">
    <name type="scientific">Rhabditophanes sp. KR3021</name>
    <dbReference type="NCBI Taxonomy" id="114890"/>
    <lineage>
        <taxon>Eukaryota</taxon>
        <taxon>Metazoa</taxon>
        <taxon>Ecdysozoa</taxon>
        <taxon>Nematoda</taxon>
        <taxon>Chromadorea</taxon>
        <taxon>Rhabditida</taxon>
        <taxon>Tylenchina</taxon>
        <taxon>Panagrolaimomorpha</taxon>
        <taxon>Strongyloidoidea</taxon>
        <taxon>Alloionematidae</taxon>
        <taxon>Rhabditophanes</taxon>
    </lineage>
</organism>
<reference evidence="2" key="1">
    <citation type="submission" date="2016-11" db="UniProtKB">
        <authorList>
            <consortium name="WormBaseParasite"/>
        </authorList>
    </citation>
    <scope>IDENTIFICATION</scope>
    <source>
        <strain evidence="2">KR3021</strain>
    </source>
</reference>